<feature type="compositionally biased region" description="Polar residues" evidence="1">
    <location>
        <begin position="83"/>
        <end position="97"/>
    </location>
</feature>
<name>A0A9W7Y9Q0_9FUNG</name>
<feature type="compositionally biased region" description="Low complexity" evidence="1">
    <location>
        <begin position="720"/>
        <end position="735"/>
    </location>
</feature>
<feature type="compositionally biased region" description="Low complexity" evidence="1">
    <location>
        <begin position="69"/>
        <end position="82"/>
    </location>
</feature>
<gene>
    <name evidence="2" type="ORF">LPJ61_003884</name>
</gene>
<dbReference type="AlphaFoldDB" id="A0A9W7Y9Q0"/>
<feature type="compositionally biased region" description="Polar residues" evidence="1">
    <location>
        <begin position="50"/>
        <end position="64"/>
    </location>
</feature>
<comment type="caution">
    <text evidence="2">The sequence shown here is derived from an EMBL/GenBank/DDBJ whole genome shotgun (WGS) entry which is preliminary data.</text>
</comment>
<dbReference type="OrthoDB" id="5549534at2759"/>
<sequence length="751" mass="82120">MYSPADSGGQGGDLVDSSAGDAQSSRLIPRGTHTGDEELVFRTDSRRSKAAQNHSYMASISTGQKARHTMMSAGSTNSSSTSINQLHSPRPASSTSDHGGKAPQGRQAARSVTGSPPELREYHDVPSRRRPPAQAGHQRRPSIDARGYLRALNELFFGKFCVDELFCCEFREQLVRRIQESTFHYAPEDLQDILDDVVEACKSTRLSLDVVSQWRLNYFVRNQAASVIDHIFLMNANTMAYDPKYSSACLDVFCADPLCSEIHAGRVTEEDKAKAFRRVLNVVLNEALRVRLVTKEQKTAVRARLVKSAYATEDRIGAVRELAVLVLLGQDEARRDLASYAVSGFGKPWTQSDISITNADEDCNLDPDMVYRKAQGVMNNTYLESILDVRRLGMSISVDEVAKLRTLWARHCPRSPDSATVLTLPMLLHLLVHCSESELQETLPQAGVSIAVMAKAGEAGGLSGRIEQVEDAALQIVQNLGLAWELGDNPPRDLRQFCMVLLLDLGSVLSKLLVHEAPSRADAGTGADADAREIGVVEDGLFAKWWDVCDAVVRFERSQRRYHAAFVVLYIKLASEKLLAQKADFNPELFLTMVIELLTEYRKRRPDYEAIVLTPDGRPSHPAATGGPDSARNSGNADAIGQKKPDPPPPAGGRLLDRRAREDIGCEFDRLFAWVDQQLPAANCVRSLSRASSPKSRTASWQTTGSNGAPSHAGVEKARSPSTSSVGYGSSTGGTRVASTLPPVPVRPPSK</sequence>
<organism evidence="2 3">
    <name type="scientific">Coemansia biformis</name>
    <dbReference type="NCBI Taxonomy" id="1286918"/>
    <lineage>
        <taxon>Eukaryota</taxon>
        <taxon>Fungi</taxon>
        <taxon>Fungi incertae sedis</taxon>
        <taxon>Zoopagomycota</taxon>
        <taxon>Kickxellomycotina</taxon>
        <taxon>Kickxellomycetes</taxon>
        <taxon>Kickxellales</taxon>
        <taxon>Kickxellaceae</taxon>
        <taxon>Coemansia</taxon>
    </lineage>
</organism>
<keyword evidence="3" id="KW-1185">Reference proteome</keyword>
<reference evidence="2" key="1">
    <citation type="submission" date="2022-07" db="EMBL/GenBank/DDBJ databases">
        <title>Phylogenomic reconstructions and comparative analyses of Kickxellomycotina fungi.</title>
        <authorList>
            <person name="Reynolds N.K."/>
            <person name="Stajich J.E."/>
            <person name="Barry K."/>
            <person name="Grigoriev I.V."/>
            <person name="Crous P."/>
            <person name="Smith M.E."/>
        </authorList>
    </citation>
    <scope>NUCLEOTIDE SEQUENCE</scope>
    <source>
        <strain evidence="2">BCRC 34381</strain>
    </source>
</reference>
<dbReference type="Proteomes" id="UP001143981">
    <property type="component" value="Unassembled WGS sequence"/>
</dbReference>
<proteinExistence type="predicted"/>
<feature type="compositionally biased region" description="Basic and acidic residues" evidence="1">
    <location>
        <begin position="33"/>
        <end position="47"/>
    </location>
</feature>
<feature type="compositionally biased region" description="Pro residues" evidence="1">
    <location>
        <begin position="742"/>
        <end position="751"/>
    </location>
</feature>
<dbReference type="EMBL" id="JANBOI010000753">
    <property type="protein sequence ID" value="KAJ1728718.1"/>
    <property type="molecule type" value="Genomic_DNA"/>
</dbReference>
<evidence type="ECO:0000313" key="3">
    <source>
        <dbReference type="Proteomes" id="UP001143981"/>
    </source>
</evidence>
<feature type="compositionally biased region" description="Polar residues" evidence="1">
    <location>
        <begin position="689"/>
        <end position="709"/>
    </location>
</feature>
<feature type="region of interest" description="Disordered" evidence="1">
    <location>
        <begin position="1"/>
        <end position="141"/>
    </location>
</feature>
<protein>
    <submittedName>
        <fullName evidence="2">Uncharacterized protein</fullName>
    </submittedName>
</protein>
<feature type="compositionally biased region" description="Basic and acidic residues" evidence="1">
    <location>
        <begin position="118"/>
        <end position="127"/>
    </location>
</feature>
<evidence type="ECO:0000313" key="2">
    <source>
        <dbReference type="EMBL" id="KAJ1728718.1"/>
    </source>
</evidence>
<evidence type="ECO:0000256" key="1">
    <source>
        <dbReference type="SAM" id="MobiDB-lite"/>
    </source>
</evidence>
<feature type="region of interest" description="Disordered" evidence="1">
    <location>
        <begin position="686"/>
        <end position="751"/>
    </location>
</feature>
<accession>A0A9W7Y9Q0</accession>
<feature type="region of interest" description="Disordered" evidence="1">
    <location>
        <begin position="612"/>
        <end position="656"/>
    </location>
</feature>